<comment type="similarity">
    <text evidence="2">Belongs to the scorpion calcin family.</text>
</comment>
<dbReference type="GO" id="GO:0019855">
    <property type="term" value="F:calcium channel inhibitor activity"/>
    <property type="evidence" value="ECO:0007669"/>
    <property type="project" value="InterPro"/>
</dbReference>
<dbReference type="InterPro" id="IPR012632">
    <property type="entry name" value="Scorpion_calcine"/>
</dbReference>
<evidence type="ECO:0000256" key="4">
    <source>
        <dbReference type="ARBA" id="ARBA00022656"/>
    </source>
</evidence>
<evidence type="ECO:0000256" key="6">
    <source>
        <dbReference type="ARBA" id="ARBA00023157"/>
    </source>
</evidence>
<comment type="caution">
    <text evidence="9">The sequence shown here is derived from an EMBL/GenBank/DDBJ whole genome shotgun (WGS) entry which is preliminary data.</text>
</comment>
<dbReference type="PROSITE" id="PS60014">
    <property type="entry name" value="ALPHA_CONOTOXIN"/>
    <property type="match status" value="1"/>
</dbReference>
<evidence type="ECO:0000256" key="5">
    <source>
        <dbReference type="ARBA" id="ARBA00022831"/>
    </source>
</evidence>
<keyword evidence="5" id="KW-0108">Calcium channel impairing toxin</keyword>
<keyword evidence="7" id="KW-0872">Ion channel impairing toxin</keyword>
<feature type="signal peptide" evidence="8">
    <location>
        <begin position="1"/>
        <end position="23"/>
    </location>
</feature>
<evidence type="ECO:0000256" key="2">
    <source>
        <dbReference type="ARBA" id="ARBA00008992"/>
    </source>
</evidence>
<evidence type="ECO:0000256" key="7">
    <source>
        <dbReference type="ARBA" id="ARBA00023297"/>
    </source>
</evidence>
<keyword evidence="4" id="KW-0800">Toxin</keyword>
<dbReference type="InterPro" id="IPR018072">
    <property type="entry name" value="Conotoxin_a-typ_CS"/>
</dbReference>
<evidence type="ECO:0000256" key="8">
    <source>
        <dbReference type="SAM" id="SignalP"/>
    </source>
</evidence>
<reference evidence="9" key="2">
    <citation type="journal article" date="2023" name="BMC Genomics">
        <title>Pest status, molecular evolution, and epigenetic factors derived from the genome assembly of Frankliniella fusca, a thysanopteran phytovirus vector.</title>
        <authorList>
            <person name="Catto M.A."/>
            <person name="Labadie P.E."/>
            <person name="Jacobson A.L."/>
            <person name="Kennedy G.G."/>
            <person name="Srinivasan R."/>
            <person name="Hunt B.G."/>
        </authorList>
    </citation>
    <scope>NUCLEOTIDE SEQUENCE</scope>
    <source>
        <strain evidence="9">PL_HMW_Pooled</strain>
    </source>
</reference>
<evidence type="ECO:0000256" key="1">
    <source>
        <dbReference type="ARBA" id="ARBA00004613"/>
    </source>
</evidence>
<keyword evidence="3" id="KW-0964">Secreted</keyword>
<evidence type="ECO:0000256" key="3">
    <source>
        <dbReference type="ARBA" id="ARBA00022525"/>
    </source>
</evidence>
<proteinExistence type="inferred from homology"/>
<dbReference type="GO" id="GO:0005576">
    <property type="term" value="C:extracellular region"/>
    <property type="evidence" value="ECO:0007669"/>
    <property type="project" value="UniProtKB-SubCell"/>
</dbReference>
<dbReference type="PROSITE" id="PS60028">
    <property type="entry name" value="SCORPION_CALCINE"/>
    <property type="match status" value="1"/>
</dbReference>
<name>A0AAE1GP56_9NEOP</name>
<accession>A0AAE1GP56</accession>
<feature type="chain" id="PRO_5042096798" evidence="8">
    <location>
        <begin position="24"/>
        <end position="112"/>
    </location>
</feature>
<dbReference type="EMBL" id="JAHWGI010000001">
    <property type="protein sequence ID" value="KAK3907092.1"/>
    <property type="molecule type" value="Genomic_DNA"/>
</dbReference>
<dbReference type="Proteomes" id="UP001219518">
    <property type="component" value="Unassembled WGS sequence"/>
</dbReference>
<gene>
    <name evidence="9" type="ORF">KUF71_000012</name>
</gene>
<dbReference type="AlphaFoldDB" id="A0AAE1GP56"/>
<sequence length="112" mass="11920">MDAKLGLVFLFLVAALVVSPTRGQQGGGDSKQRCADNNRSCYSSAECCSGCCSLGTCNPLDRCAAQTQGACAVHYCPPDKECYLQVVQCVTAPCPPLPACRPKNSNDYDNYD</sequence>
<protein>
    <submittedName>
        <fullName evidence="9">TxMEKL-P2</fullName>
    </submittedName>
</protein>
<reference evidence="9" key="1">
    <citation type="submission" date="2021-07" db="EMBL/GenBank/DDBJ databases">
        <authorList>
            <person name="Catto M.A."/>
            <person name="Jacobson A."/>
            <person name="Kennedy G."/>
            <person name="Labadie P."/>
            <person name="Hunt B.G."/>
            <person name="Srinivasan R."/>
        </authorList>
    </citation>
    <scope>NUCLEOTIDE SEQUENCE</scope>
    <source>
        <strain evidence="9">PL_HMW_Pooled</strain>
        <tissue evidence="9">Head</tissue>
    </source>
</reference>
<dbReference type="GO" id="GO:0090729">
    <property type="term" value="F:toxin activity"/>
    <property type="evidence" value="ECO:0007669"/>
    <property type="project" value="UniProtKB-KW"/>
</dbReference>
<keyword evidence="7" id="KW-1219">Ryanodine-sensitive calcium-release channel impairing toxin</keyword>
<comment type="subcellular location">
    <subcellularLocation>
        <location evidence="1">Secreted</location>
    </subcellularLocation>
</comment>
<keyword evidence="10" id="KW-1185">Reference proteome</keyword>
<keyword evidence="8" id="KW-0732">Signal</keyword>
<evidence type="ECO:0000313" key="9">
    <source>
        <dbReference type="EMBL" id="KAK3907092.1"/>
    </source>
</evidence>
<organism evidence="9 10">
    <name type="scientific">Frankliniella fusca</name>
    <dbReference type="NCBI Taxonomy" id="407009"/>
    <lineage>
        <taxon>Eukaryota</taxon>
        <taxon>Metazoa</taxon>
        <taxon>Ecdysozoa</taxon>
        <taxon>Arthropoda</taxon>
        <taxon>Hexapoda</taxon>
        <taxon>Insecta</taxon>
        <taxon>Pterygota</taxon>
        <taxon>Neoptera</taxon>
        <taxon>Paraneoptera</taxon>
        <taxon>Thysanoptera</taxon>
        <taxon>Terebrantia</taxon>
        <taxon>Thripoidea</taxon>
        <taxon>Thripidae</taxon>
        <taxon>Frankliniella</taxon>
    </lineage>
</organism>
<keyword evidence="6" id="KW-1015">Disulfide bond</keyword>
<evidence type="ECO:0000313" key="10">
    <source>
        <dbReference type="Proteomes" id="UP001219518"/>
    </source>
</evidence>